<keyword evidence="7" id="KW-1185">Reference proteome</keyword>
<dbReference type="SMART" id="SM00354">
    <property type="entry name" value="HTH_LACI"/>
    <property type="match status" value="1"/>
</dbReference>
<dbReference type="GO" id="GO:0000976">
    <property type="term" value="F:transcription cis-regulatory region binding"/>
    <property type="evidence" value="ECO:0007669"/>
    <property type="project" value="TreeGrafter"/>
</dbReference>
<dbReference type="PROSITE" id="PS00356">
    <property type="entry name" value="HTH_LACI_1"/>
    <property type="match status" value="1"/>
</dbReference>
<evidence type="ECO:0000256" key="4">
    <source>
        <dbReference type="SAM" id="MobiDB-lite"/>
    </source>
</evidence>
<organism evidence="6 7">
    <name type="scientific">Sphingomonas gilva</name>
    <dbReference type="NCBI Taxonomy" id="2305907"/>
    <lineage>
        <taxon>Bacteria</taxon>
        <taxon>Pseudomonadati</taxon>
        <taxon>Pseudomonadota</taxon>
        <taxon>Alphaproteobacteria</taxon>
        <taxon>Sphingomonadales</taxon>
        <taxon>Sphingomonadaceae</taxon>
        <taxon>Sphingomonas</taxon>
    </lineage>
</organism>
<dbReference type="SUPFAM" id="SSF47413">
    <property type="entry name" value="lambda repressor-like DNA-binding domains"/>
    <property type="match status" value="1"/>
</dbReference>
<name>A0A396RN11_9SPHN</name>
<keyword evidence="3" id="KW-0804">Transcription</keyword>
<dbReference type="InterPro" id="IPR000843">
    <property type="entry name" value="HTH_LacI"/>
</dbReference>
<dbReference type="Pfam" id="PF13377">
    <property type="entry name" value="Peripla_BP_3"/>
    <property type="match status" value="1"/>
</dbReference>
<dbReference type="CDD" id="cd01545">
    <property type="entry name" value="PBP1_SalR"/>
    <property type="match status" value="1"/>
</dbReference>
<evidence type="ECO:0000313" key="6">
    <source>
        <dbReference type="EMBL" id="RHW17778.1"/>
    </source>
</evidence>
<dbReference type="Gene3D" id="1.10.260.40">
    <property type="entry name" value="lambda repressor-like DNA-binding domains"/>
    <property type="match status" value="1"/>
</dbReference>
<dbReference type="PROSITE" id="PS50932">
    <property type="entry name" value="HTH_LACI_2"/>
    <property type="match status" value="1"/>
</dbReference>
<dbReference type="Gene3D" id="3.40.50.2300">
    <property type="match status" value="2"/>
</dbReference>
<gene>
    <name evidence="6" type="ORF">D1610_08970</name>
</gene>
<evidence type="ECO:0000256" key="1">
    <source>
        <dbReference type="ARBA" id="ARBA00023015"/>
    </source>
</evidence>
<dbReference type="InterPro" id="IPR028082">
    <property type="entry name" value="Peripla_BP_I"/>
</dbReference>
<dbReference type="AlphaFoldDB" id="A0A396RN11"/>
<sequence length="365" mass="38526">MMRSTRRRQGSATVQDVARMAGVSAMTVSRVVNGGSNVREATRIAVREAIERLNYRPNPAARNLAAGEATQIGLLYSNPSAAYLSQFLIGALAGARRAGCHLVLEACEGESADEQAEATRQFAQTEVQGVILPPPLSESAPVQAELAAADIPAVSVAMGQPAPGVGGLNVRIDDRAAAAAMTRHLIDLGHRDIAFIRGHPNQLASADRHRGFVDALRDAGIDPAAAAIEQGYFTFRSGIVAAERLLARNPRPTAIFASNDDMAAAAVGVAHRQGLRVPEDVSVVGFDDTALATNIWPELTTVRQPIAQMAETAVSLLLARLRQRGPAGPEVAEEVLDHELIVRESSGPPPRTAGARTASRTRRAG</sequence>
<dbReference type="Proteomes" id="UP000266693">
    <property type="component" value="Unassembled WGS sequence"/>
</dbReference>
<comment type="caution">
    <text evidence="6">The sequence shown here is derived from an EMBL/GenBank/DDBJ whole genome shotgun (WGS) entry which is preliminary data.</text>
</comment>
<keyword evidence="1" id="KW-0805">Transcription regulation</keyword>
<dbReference type="EMBL" id="QWLV01000003">
    <property type="protein sequence ID" value="RHW17778.1"/>
    <property type="molecule type" value="Genomic_DNA"/>
</dbReference>
<evidence type="ECO:0000256" key="2">
    <source>
        <dbReference type="ARBA" id="ARBA00023125"/>
    </source>
</evidence>
<dbReference type="PANTHER" id="PTHR30146">
    <property type="entry name" value="LACI-RELATED TRANSCRIPTIONAL REPRESSOR"/>
    <property type="match status" value="1"/>
</dbReference>
<dbReference type="GO" id="GO:0003700">
    <property type="term" value="F:DNA-binding transcription factor activity"/>
    <property type="evidence" value="ECO:0007669"/>
    <property type="project" value="TreeGrafter"/>
</dbReference>
<proteinExistence type="predicted"/>
<evidence type="ECO:0000313" key="7">
    <source>
        <dbReference type="Proteomes" id="UP000266693"/>
    </source>
</evidence>
<feature type="region of interest" description="Disordered" evidence="4">
    <location>
        <begin position="342"/>
        <end position="365"/>
    </location>
</feature>
<dbReference type="OrthoDB" id="7185860at2"/>
<dbReference type="SUPFAM" id="SSF53822">
    <property type="entry name" value="Periplasmic binding protein-like I"/>
    <property type="match status" value="1"/>
</dbReference>
<dbReference type="InterPro" id="IPR046335">
    <property type="entry name" value="LacI/GalR-like_sensor"/>
</dbReference>
<protein>
    <submittedName>
        <fullName evidence="6">LacI family DNA-binding transcriptional regulator</fullName>
    </submittedName>
</protein>
<dbReference type="PRINTS" id="PR00036">
    <property type="entry name" value="HTHLACI"/>
</dbReference>
<dbReference type="CDD" id="cd01392">
    <property type="entry name" value="HTH_LacI"/>
    <property type="match status" value="1"/>
</dbReference>
<dbReference type="PANTHER" id="PTHR30146:SF153">
    <property type="entry name" value="LACTOSE OPERON REPRESSOR"/>
    <property type="match status" value="1"/>
</dbReference>
<dbReference type="Pfam" id="PF00356">
    <property type="entry name" value="LacI"/>
    <property type="match status" value="1"/>
</dbReference>
<feature type="domain" description="HTH lacI-type" evidence="5">
    <location>
        <begin position="12"/>
        <end position="66"/>
    </location>
</feature>
<evidence type="ECO:0000256" key="3">
    <source>
        <dbReference type="ARBA" id="ARBA00023163"/>
    </source>
</evidence>
<reference evidence="6 7" key="1">
    <citation type="submission" date="2018-08" db="EMBL/GenBank/DDBJ databases">
        <title>The multiple taxonomic identification of Sphingomonas gilva.</title>
        <authorList>
            <person name="Zhu D."/>
            <person name="Zheng S."/>
        </authorList>
    </citation>
    <scope>NUCLEOTIDE SEQUENCE [LARGE SCALE GENOMIC DNA]</scope>
    <source>
        <strain evidence="6 7">ZDH117</strain>
    </source>
</reference>
<keyword evidence="2 6" id="KW-0238">DNA-binding</keyword>
<accession>A0A396RN11</accession>
<dbReference type="InterPro" id="IPR010982">
    <property type="entry name" value="Lambda_DNA-bd_dom_sf"/>
</dbReference>
<evidence type="ECO:0000259" key="5">
    <source>
        <dbReference type="PROSITE" id="PS50932"/>
    </source>
</evidence>